<dbReference type="Gene3D" id="3.30.360.10">
    <property type="entry name" value="Dihydrodipicolinate Reductase, domain 2"/>
    <property type="match status" value="1"/>
</dbReference>
<feature type="domain" description="Glyceraldehyde 3-phosphate dehydrogenase catalytic" evidence="4">
    <location>
        <begin position="16"/>
        <end position="87"/>
    </location>
</feature>
<name>A0AAD5M1Q4_PYTIN</name>
<organism evidence="5 6">
    <name type="scientific">Pythium insidiosum</name>
    <name type="common">Pythiosis disease agent</name>
    <dbReference type="NCBI Taxonomy" id="114742"/>
    <lineage>
        <taxon>Eukaryota</taxon>
        <taxon>Sar</taxon>
        <taxon>Stramenopiles</taxon>
        <taxon>Oomycota</taxon>
        <taxon>Peronosporomycetes</taxon>
        <taxon>Pythiales</taxon>
        <taxon>Pythiaceae</taxon>
        <taxon>Pythium</taxon>
    </lineage>
</organism>
<dbReference type="PRINTS" id="PR00078">
    <property type="entry name" value="G3PDHDRGNASE"/>
</dbReference>
<keyword evidence="2" id="KW-0560">Oxidoreductase</keyword>
<dbReference type="GO" id="GO:0006096">
    <property type="term" value="P:glycolytic process"/>
    <property type="evidence" value="ECO:0007669"/>
    <property type="project" value="TreeGrafter"/>
</dbReference>
<gene>
    <name evidence="5" type="ORF">P43SY_007611</name>
</gene>
<dbReference type="EMBL" id="JAKCXM010000134">
    <property type="protein sequence ID" value="KAJ0401192.1"/>
    <property type="molecule type" value="Genomic_DNA"/>
</dbReference>
<dbReference type="PANTHER" id="PTHR10836:SF76">
    <property type="entry name" value="GLYCERALDEHYDE-3-PHOSPHATE DEHYDROGENASE-RELATED"/>
    <property type="match status" value="1"/>
</dbReference>
<dbReference type="GO" id="GO:0004365">
    <property type="term" value="F:glyceraldehyde-3-phosphate dehydrogenase (NAD+) (phosphorylating) activity"/>
    <property type="evidence" value="ECO:0007669"/>
    <property type="project" value="TreeGrafter"/>
</dbReference>
<evidence type="ECO:0000256" key="1">
    <source>
        <dbReference type="ARBA" id="ARBA00007406"/>
    </source>
</evidence>
<dbReference type="InterPro" id="IPR020831">
    <property type="entry name" value="GlycerAld/Erythrose_P_DH"/>
</dbReference>
<dbReference type="PANTHER" id="PTHR10836">
    <property type="entry name" value="GLYCERALDEHYDE 3-PHOSPHATE DEHYDROGENASE"/>
    <property type="match status" value="1"/>
</dbReference>
<dbReference type="AlphaFoldDB" id="A0AAD5M1Q4"/>
<feature type="transmembrane region" description="Helical" evidence="3">
    <location>
        <begin position="97"/>
        <end position="123"/>
    </location>
</feature>
<evidence type="ECO:0000259" key="4">
    <source>
        <dbReference type="Pfam" id="PF02800"/>
    </source>
</evidence>
<evidence type="ECO:0000313" key="6">
    <source>
        <dbReference type="Proteomes" id="UP001209570"/>
    </source>
</evidence>
<comment type="caution">
    <text evidence="5">The sequence shown here is derived from an EMBL/GenBank/DDBJ whole genome shotgun (WGS) entry which is preliminary data.</text>
</comment>
<dbReference type="InterPro" id="IPR020829">
    <property type="entry name" value="GlycerAld_3-P_DH_cat"/>
</dbReference>
<accession>A0AAD5M1Q4</accession>
<evidence type="ECO:0000256" key="3">
    <source>
        <dbReference type="SAM" id="Phobius"/>
    </source>
</evidence>
<dbReference type="Proteomes" id="UP001209570">
    <property type="component" value="Unassembled WGS sequence"/>
</dbReference>
<reference evidence="5" key="1">
    <citation type="submission" date="2021-12" db="EMBL/GenBank/DDBJ databases">
        <title>Prjna785345.</title>
        <authorList>
            <person name="Rujirawat T."/>
            <person name="Krajaejun T."/>
        </authorList>
    </citation>
    <scope>NUCLEOTIDE SEQUENCE</scope>
    <source>
        <strain evidence="5">Pi057C3</strain>
    </source>
</reference>
<evidence type="ECO:0000256" key="2">
    <source>
        <dbReference type="ARBA" id="ARBA00023002"/>
    </source>
</evidence>
<proteinExistence type="inferred from homology"/>
<keyword evidence="3" id="KW-0472">Membrane</keyword>
<sequence length="292" mass="30699">MTAMQLTVVGLSCGGKLKGKLTGMAFRVPTPDVPVVNLTCRLAKPATYEQIKKASENEPEGILGYTEDKVVSNDVERDTVTKAPESQQFRDEAALKIAGIIIGVIGAVATVIATAGAAAPLAAALSANGVVAVFGVSTSALATITSGAAAAATVAKVIGGVSGFGMAVAKGIADQLNTDGFHIIEPGNSYRWGKMTLSLWQQGTCVRTVIVNEKTARTETLYMRPIFSGPTADSNNNHDIQYWLNKWGTENKDIVAQDGSQRGLTESFDDVHTGEIVYFYPNGTTVVVDKSV</sequence>
<dbReference type="GO" id="GO:0005829">
    <property type="term" value="C:cytosol"/>
    <property type="evidence" value="ECO:0007669"/>
    <property type="project" value="TreeGrafter"/>
</dbReference>
<dbReference type="Pfam" id="PF02800">
    <property type="entry name" value="Gp_dh_C"/>
    <property type="match status" value="1"/>
</dbReference>
<protein>
    <recommendedName>
        <fullName evidence="4">Glyceraldehyde 3-phosphate dehydrogenase catalytic domain-containing protein</fullName>
    </recommendedName>
</protein>
<dbReference type="SUPFAM" id="SSF55347">
    <property type="entry name" value="Glyceraldehyde-3-phosphate dehydrogenase-like, C-terminal domain"/>
    <property type="match status" value="1"/>
</dbReference>
<keyword evidence="3" id="KW-0812">Transmembrane</keyword>
<feature type="transmembrane region" description="Helical" evidence="3">
    <location>
        <begin position="129"/>
        <end position="152"/>
    </location>
</feature>
<keyword evidence="6" id="KW-1185">Reference proteome</keyword>
<evidence type="ECO:0000313" key="5">
    <source>
        <dbReference type="EMBL" id="KAJ0401192.1"/>
    </source>
</evidence>
<comment type="similarity">
    <text evidence="1">Belongs to the glyceraldehyde-3-phosphate dehydrogenase family.</text>
</comment>
<keyword evidence="3" id="KW-1133">Transmembrane helix</keyword>